<sequence>MNAKKVRTAAAVVIALLILLYVGIYAILSFSNLGVETEVVSYGTVSDGLQAQGFAVRNETLVPGTDSGVLSYRLADGTRVASGGVIADVYATEEDAAAWNRMERIDREIENLQALSKPADFYSANTAAISSQIYTSLEDLSKVLQDGGFSQLGQVKDTLQNALNRRQIIVGEETAQDYQAYISELEVEKSQLSATAGGALSSITAPVAGYFISSVDGLENVMSIDSVEDVTPGQTKELLSQEPRQNTGSYAGKVCGDFNWYLVFVLDENQLIKLENTDQVTLDIPFASADGIPGEIVARNTDHSTGETAVVVECSYMDSDIALVRNEMVQINVHSYSGILVSERALRFVDWESTVTDGNGNVSTTVTENVKGVYVKEGNRLEFVQVFTDATVNGMAVCRTELTQEELDS</sequence>
<evidence type="ECO:0000313" key="3">
    <source>
        <dbReference type="EMBL" id="HIY26075.1"/>
    </source>
</evidence>
<feature type="transmembrane region" description="Helical" evidence="1">
    <location>
        <begin position="9"/>
        <end position="28"/>
    </location>
</feature>
<keyword evidence="1" id="KW-1133">Transmembrane helix</keyword>
<proteinExistence type="predicted"/>
<gene>
    <name evidence="3" type="ORF">H9838_02760</name>
</gene>
<keyword evidence="1" id="KW-0472">Membrane</keyword>
<dbReference type="InterPro" id="IPR058728">
    <property type="entry name" value="HH_RND-rel"/>
</dbReference>
<accession>A0A9D1YC99</accession>
<evidence type="ECO:0000259" key="2">
    <source>
        <dbReference type="Pfam" id="PF26012"/>
    </source>
</evidence>
<comment type="caution">
    <text evidence="3">The sequence shown here is derived from an EMBL/GenBank/DDBJ whole genome shotgun (WGS) entry which is preliminary data.</text>
</comment>
<dbReference type="EMBL" id="DXDU01000046">
    <property type="protein sequence ID" value="HIY26075.1"/>
    <property type="molecule type" value="Genomic_DNA"/>
</dbReference>
<keyword evidence="1" id="KW-0812">Transmembrane</keyword>
<evidence type="ECO:0000256" key="1">
    <source>
        <dbReference type="SAM" id="Phobius"/>
    </source>
</evidence>
<organism evidence="3 4">
    <name type="scientific">Candidatus Acutalibacter pullistercoris</name>
    <dbReference type="NCBI Taxonomy" id="2838418"/>
    <lineage>
        <taxon>Bacteria</taxon>
        <taxon>Bacillati</taxon>
        <taxon>Bacillota</taxon>
        <taxon>Clostridia</taxon>
        <taxon>Eubacteriales</taxon>
        <taxon>Acutalibacteraceae</taxon>
        <taxon>Acutalibacter</taxon>
    </lineage>
</organism>
<name>A0A9D1YC99_9FIRM</name>
<evidence type="ECO:0000313" key="4">
    <source>
        <dbReference type="Proteomes" id="UP000823915"/>
    </source>
</evidence>
<reference evidence="3" key="2">
    <citation type="submission" date="2021-04" db="EMBL/GenBank/DDBJ databases">
        <authorList>
            <person name="Gilroy R."/>
        </authorList>
    </citation>
    <scope>NUCLEOTIDE SEQUENCE</scope>
    <source>
        <strain evidence="3">1282</strain>
    </source>
</reference>
<protein>
    <recommendedName>
        <fullName evidence="2">RND related alpha-helical hairpin domain-containing protein</fullName>
    </recommendedName>
</protein>
<feature type="domain" description="RND related alpha-helical hairpin" evidence="2">
    <location>
        <begin position="100"/>
        <end position="193"/>
    </location>
</feature>
<dbReference type="Proteomes" id="UP000823915">
    <property type="component" value="Unassembled WGS sequence"/>
</dbReference>
<dbReference type="AlphaFoldDB" id="A0A9D1YC99"/>
<dbReference type="Pfam" id="PF26012">
    <property type="entry name" value="HH_RND_rel"/>
    <property type="match status" value="1"/>
</dbReference>
<feature type="non-terminal residue" evidence="3">
    <location>
        <position position="409"/>
    </location>
</feature>
<reference evidence="3" key="1">
    <citation type="journal article" date="2021" name="PeerJ">
        <title>Extensive microbial diversity within the chicken gut microbiome revealed by metagenomics and culture.</title>
        <authorList>
            <person name="Gilroy R."/>
            <person name="Ravi A."/>
            <person name="Getino M."/>
            <person name="Pursley I."/>
            <person name="Horton D.L."/>
            <person name="Alikhan N.F."/>
            <person name="Baker D."/>
            <person name="Gharbi K."/>
            <person name="Hall N."/>
            <person name="Watson M."/>
            <person name="Adriaenssens E.M."/>
            <person name="Foster-Nyarko E."/>
            <person name="Jarju S."/>
            <person name="Secka A."/>
            <person name="Antonio M."/>
            <person name="Oren A."/>
            <person name="Chaudhuri R.R."/>
            <person name="La Ragione R."/>
            <person name="Hildebrand F."/>
            <person name="Pallen M.J."/>
        </authorList>
    </citation>
    <scope>NUCLEOTIDE SEQUENCE</scope>
    <source>
        <strain evidence="3">1282</strain>
    </source>
</reference>